<dbReference type="InterPro" id="IPR038120">
    <property type="entry name" value="Rpb1_funnel_sf"/>
</dbReference>
<sequence>MIDQVKLLFYNKMMDRIAIKQLISRLIAQFGITYTTNILDQLKTLGFKQATNASVSLGIDDLLEAPFKAWLIQDAEIQGSVFEQHHRFGSIHAVERLRQLIETWYATSEYLKREMIPNFRIIDPLNPVHMMSFSGARGSTSQVHQLVGMRGLMSDPQGQIIDLPIRSNLREGLSLTEYIISCYGARKGVVDTAVRTSDAGYLTRRLVEVVQHIVVRKTDCGSTRGMTLKITQDKFRRNSCQQRLIGRVLADNVYLEMRCIAMRNQDIGNELANRLVAIKKQLVYLRSPLTCKSITWICQLCYGWSLTHQNLVELGEAVGIIAGQSIGEPGTQLTLRTFHTGGVFTGDIAEHIRTPFNGIISFDEDSVHPIRTRHGHPAWICQDNFSVSVKNQKGIHNVIIPYQSLILVQNNQYVESKQVIAEVRINQSLPNKERVKKHIYSNSEGEMHWSTIVRHSPEHRQSNVYPVLKTGHIWVLSGSLCNVREASSSFYKEQDRRNIQLVLTKREFVPYSFGRNKEKKTQLINHLHQEGQELNHLKFDSRVTIKIPNFPYSTSICHCKMRKEKTEKKVILSIQLIQRRKKYYRKTSYHNFVLQIPKNGTLNRGDILAIHENPEYRINIPGVIKYGTLKIDSIVEKERIPDYREKTTFGSRYKVLRGGNFFFLPEEMYIVHESSSYILVSNNSIVQAGTQITPNLTSQLGGLVQIKKIQKSFEIRILPGTIHHPKRILSISKQNNMLIPPGQSVFDNLKFDYWIYLQWIISPRKKTFALARPVIEYFVHKESFPPILNLLEGQNTLRVKFLYYMLYEDGEEIKIKNNMSIQLVQTCLLLDWKKKSPFKAAQASILELRINHIIRPFLQISLLNSFDLSVGGSKFKCFLNNNKSFVADQIPNNIENKLSMKHQGTIRSVLNRNTSFLVLSPSDLFQNDFYTKFRYYDRKNRYGKNKELKWNNYFNIKKLSGNSKRNPLSSIKDSEEISLHSKAGLTSVSSFYHTGTIRGIKILGLLGSLYSIANCFLYPKGIFRNEVFFHINSSIDDMVGISKLTNWYFLDENRKISLFNVRNFIGKRFFYWTRNLSNLNEIPLVNIGQFICEGARLFEDQISSQSGQIIALSPEFLIIRLAKLYLATKGATIHNHYGDLLREGDTLITLTYERFKSEDIIQGLPKVEQFLEARSVNAVSRNIENNFKKFHRVIARFFQSPWSFFFSAKISTEQSGTDLVDQIQGVYRSQGVHISDKHIEIIVRQMISKVLTLEDGIATVFLPGELIELPRAQRMNRALKQLIYYKPILLGITKASLNTTSFISEASFQETTRVLARAAIRGRIDWLKGLKENVIIGGIVPTGTGSQEVTCQMALEKQKGNNLEIKNTHSFRYEIKDILFHHEKVSLPLIRKNIHSELEQPLSEKDRN</sequence>
<gene>
    <name evidence="9" type="primary">rpoC2</name>
</gene>
<feature type="domain" description="RNA polymerase Rpb1" evidence="7">
    <location>
        <begin position="1210"/>
        <end position="1253"/>
    </location>
</feature>
<accession>A0A059U7H2</accession>
<evidence type="ECO:0000256" key="5">
    <source>
        <dbReference type="ARBA" id="ARBA00022695"/>
    </source>
</evidence>
<dbReference type="Gene3D" id="1.10.1790.20">
    <property type="match status" value="1"/>
</dbReference>
<protein>
    <recommendedName>
        <fullName evidence="1">DNA-directed RNA polymerase</fullName>
        <ecNumber evidence="1">2.7.7.6</ecNumber>
    </recommendedName>
</protein>
<feature type="domain" description="RNA polymerase Rpb1" evidence="7">
    <location>
        <begin position="172"/>
        <end position="502"/>
    </location>
</feature>
<organism evidence="9">
    <name type="scientific">Tmesipteris elongata</name>
    <name type="common">Slender fork-fern</name>
    <dbReference type="NCBI Taxonomy" id="50272"/>
    <lineage>
        <taxon>Eukaryota</taxon>
        <taxon>Viridiplantae</taxon>
        <taxon>Streptophyta</taxon>
        <taxon>Embryophyta</taxon>
        <taxon>Tracheophyta</taxon>
        <taxon>Polypodiopsida</taxon>
        <taxon>Ophioglossidae</taxon>
        <taxon>Psilotales</taxon>
        <taxon>Psilotaceae</taxon>
        <taxon>Tmesipteris</taxon>
    </lineage>
</organism>
<keyword evidence="5" id="KW-0548">Nucleotidyltransferase</keyword>
<name>A0A059U7H2_TMEEL</name>
<evidence type="ECO:0000256" key="1">
    <source>
        <dbReference type="ARBA" id="ARBA00012418"/>
    </source>
</evidence>
<dbReference type="InterPro" id="IPR007081">
    <property type="entry name" value="RNA_pol_Rpb1_5"/>
</dbReference>
<evidence type="ECO:0000259" key="8">
    <source>
        <dbReference type="Pfam" id="PF05000"/>
    </source>
</evidence>
<feature type="domain" description="RNA polymerase Rpb1" evidence="8">
    <location>
        <begin position="91"/>
        <end position="160"/>
    </location>
</feature>
<evidence type="ECO:0000256" key="4">
    <source>
        <dbReference type="ARBA" id="ARBA00022679"/>
    </source>
</evidence>
<dbReference type="SUPFAM" id="SSF64484">
    <property type="entry name" value="beta and beta-prime subunits of DNA dependent RNA-polymerase"/>
    <property type="match status" value="1"/>
</dbReference>
<keyword evidence="2" id="KW-0240">DNA-directed RNA polymerase</keyword>
<dbReference type="Gene3D" id="1.10.274.100">
    <property type="entry name" value="RNA polymerase Rpb1, domain 3"/>
    <property type="match status" value="1"/>
</dbReference>
<geneLocation type="plastid" evidence="9"/>
<dbReference type="NCBIfam" id="TIGR02388">
    <property type="entry name" value="rpoC2_cyan"/>
    <property type="match status" value="1"/>
</dbReference>
<proteinExistence type="inferred from homology"/>
<evidence type="ECO:0000313" key="9">
    <source>
        <dbReference type="EMBL" id="AHZ58052.1"/>
    </source>
</evidence>
<evidence type="ECO:0000256" key="3">
    <source>
        <dbReference type="ARBA" id="ARBA00022640"/>
    </source>
</evidence>
<dbReference type="GO" id="GO:0003899">
    <property type="term" value="F:DNA-directed RNA polymerase activity"/>
    <property type="evidence" value="ECO:0007669"/>
    <property type="project" value="UniProtKB-EC"/>
</dbReference>
<dbReference type="Pfam" id="PF04998">
    <property type="entry name" value="RNA_pol_Rpb1_5"/>
    <property type="match status" value="2"/>
</dbReference>
<dbReference type="PANTHER" id="PTHR34995:SF1">
    <property type="entry name" value="DNA-DIRECTED RNA POLYMERASE SUBUNIT BETA"/>
    <property type="match status" value="1"/>
</dbReference>
<dbReference type="Pfam" id="PF05000">
    <property type="entry name" value="RNA_pol_Rpb1_4"/>
    <property type="match status" value="1"/>
</dbReference>
<dbReference type="HAMAP" id="MF_01324">
    <property type="entry name" value="RNApol_bact_RpoC2"/>
    <property type="match status" value="1"/>
</dbReference>
<dbReference type="InterPro" id="IPR050254">
    <property type="entry name" value="RNA_pol_beta''_euk"/>
</dbReference>
<dbReference type="InterPro" id="IPR042102">
    <property type="entry name" value="RNA_pol_Rpb1_3_sf"/>
</dbReference>
<keyword evidence="4" id="KW-0808">Transferase</keyword>
<keyword evidence="6" id="KW-0804">Transcription</keyword>
<dbReference type="EC" id="2.7.7.6" evidence="1"/>
<keyword evidence="3 9" id="KW-0934">Plastid</keyword>
<dbReference type="EMBL" id="KJ569699">
    <property type="protein sequence ID" value="AHZ58052.1"/>
    <property type="molecule type" value="Genomic_DNA"/>
</dbReference>
<dbReference type="PANTHER" id="PTHR34995">
    <property type="entry name" value="DNA-DIRECTED RNA POLYMERASE SUBUNIT BETA"/>
    <property type="match status" value="1"/>
</dbReference>
<dbReference type="CDD" id="cd02655">
    <property type="entry name" value="RNAP_beta'_C"/>
    <property type="match status" value="1"/>
</dbReference>
<dbReference type="InterPro" id="IPR012756">
    <property type="entry name" value="DNA-dir_RpoC2_beta_pp"/>
</dbReference>
<dbReference type="GO" id="GO:0000428">
    <property type="term" value="C:DNA-directed RNA polymerase complex"/>
    <property type="evidence" value="ECO:0007669"/>
    <property type="project" value="UniProtKB-KW"/>
</dbReference>
<evidence type="ECO:0000259" key="7">
    <source>
        <dbReference type="Pfam" id="PF04998"/>
    </source>
</evidence>
<evidence type="ECO:0000256" key="2">
    <source>
        <dbReference type="ARBA" id="ARBA00022478"/>
    </source>
</evidence>
<evidence type="ECO:0000256" key="6">
    <source>
        <dbReference type="ARBA" id="ARBA00023163"/>
    </source>
</evidence>
<dbReference type="InterPro" id="IPR007083">
    <property type="entry name" value="RNA_pol_Rpb1_4"/>
</dbReference>
<dbReference type="GO" id="GO:0006351">
    <property type="term" value="P:DNA-templated transcription"/>
    <property type="evidence" value="ECO:0007669"/>
    <property type="project" value="InterPro"/>
</dbReference>
<dbReference type="GO" id="GO:0003677">
    <property type="term" value="F:DNA binding"/>
    <property type="evidence" value="ECO:0007669"/>
    <property type="project" value="InterPro"/>
</dbReference>
<reference evidence="9" key="1">
    <citation type="journal article" date="2014" name="Genome Biol. Evol.">
        <title>Two new fern chloroplasts and decelerated evolution linked to the long generation time in tree ferns.</title>
        <authorList>
            <person name="Zhong B."/>
            <person name="Fong R."/>
            <person name="Collins L.J."/>
            <person name="McLenachan P.A."/>
            <person name="Penny D."/>
        </authorList>
    </citation>
    <scope>NUCLEOTIDE SEQUENCE</scope>
</reference>
<dbReference type="Gene3D" id="1.10.132.30">
    <property type="match status" value="1"/>
</dbReference>
<dbReference type="Gene3D" id="1.10.150.390">
    <property type="match status" value="1"/>
</dbReference>